<dbReference type="EMBL" id="JAJTWU010000002">
    <property type="protein sequence ID" value="MCE4553805.1"/>
    <property type="molecule type" value="Genomic_DNA"/>
</dbReference>
<keyword evidence="3" id="KW-1185">Reference proteome</keyword>
<comment type="caution">
    <text evidence="2">The sequence shown here is derived from an EMBL/GenBank/DDBJ whole genome shotgun (WGS) entry which is preliminary data.</text>
</comment>
<dbReference type="Proteomes" id="UP001200741">
    <property type="component" value="Unassembled WGS sequence"/>
</dbReference>
<organism evidence="2 3">
    <name type="scientific">Pelomonas cellulosilytica</name>
    <dbReference type="NCBI Taxonomy" id="2906762"/>
    <lineage>
        <taxon>Bacteria</taxon>
        <taxon>Pseudomonadati</taxon>
        <taxon>Pseudomonadota</taxon>
        <taxon>Betaproteobacteria</taxon>
        <taxon>Burkholderiales</taxon>
        <taxon>Sphaerotilaceae</taxon>
        <taxon>Roseateles</taxon>
    </lineage>
</organism>
<evidence type="ECO:0000256" key="1">
    <source>
        <dbReference type="SAM" id="MobiDB-lite"/>
    </source>
</evidence>
<evidence type="ECO:0000313" key="2">
    <source>
        <dbReference type="EMBL" id="MCE4553805.1"/>
    </source>
</evidence>
<gene>
    <name evidence="2" type="ORF">LXT13_05000</name>
</gene>
<accession>A0ABS8XQ12</accession>
<feature type="region of interest" description="Disordered" evidence="1">
    <location>
        <begin position="23"/>
        <end position="49"/>
    </location>
</feature>
<evidence type="ECO:0000313" key="3">
    <source>
        <dbReference type="Proteomes" id="UP001200741"/>
    </source>
</evidence>
<protein>
    <submittedName>
        <fullName evidence="2">Uncharacterized protein</fullName>
    </submittedName>
</protein>
<reference evidence="2 3" key="1">
    <citation type="submission" date="2021-12" db="EMBL/GenBank/DDBJ databases">
        <title>Genome seq of P8.</title>
        <authorList>
            <person name="Seo T."/>
        </authorList>
    </citation>
    <scope>NUCLEOTIDE SEQUENCE [LARGE SCALE GENOMIC DNA]</scope>
    <source>
        <strain evidence="2 3">P8</strain>
    </source>
</reference>
<proteinExistence type="predicted"/>
<name>A0ABS8XQ12_9BURK</name>
<sequence length="147" mass="15591">MALMNCPCPNISVSLTTDDCPVERRSRQASTRPTKFRKLSAPGPSEWSGSARCQYASTHSLRCSTVVPAIEQGIHSYKHVKALTERLVADALAAIDATAGAEHGHDPGRADLAQEHALIRDSQEYGSLFAQAAAQAGAHADLGGEQP</sequence>